<accession>A0A453ITC4</accession>
<protein>
    <submittedName>
        <fullName evidence="1">Uncharacterized protein</fullName>
    </submittedName>
</protein>
<sequence>MKLVHTLPFCQRPMFIFLSSEGVVSEIMKLDSWSIPCPSALCCPHVIAYAEMVVICNIYCYGSYMLVGSKYSS</sequence>
<evidence type="ECO:0000313" key="1">
    <source>
        <dbReference type="EnsemblPlants" id="AET4Gv20669900.1"/>
    </source>
</evidence>
<name>A0A453ITC4_AEGTS</name>
<keyword evidence="2" id="KW-1185">Reference proteome</keyword>
<reference evidence="1" key="5">
    <citation type="journal article" date="2021" name="G3 (Bethesda)">
        <title>Aegilops tauschii genome assembly Aet v5.0 features greater sequence contiguity and improved annotation.</title>
        <authorList>
            <person name="Wang L."/>
            <person name="Zhu T."/>
            <person name="Rodriguez J.C."/>
            <person name="Deal K.R."/>
            <person name="Dubcovsky J."/>
            <person name="McGuire P.E."/>
            <person name="Lux T."/>
            <person name="Spannagl M."/>
            <person name="Mayer K.F.X."/>
            <person name="Baldrich P."/>
            <person name="Meyers B.C."/>
            <person name="Huo N."/>
            <person name="Gu Y.Q."/>
            <person name="Zhou H."/>
            <person name="Devos K.M."/>
            <person name="Bennetzen J.L."/>
            <person name="Unver T."/>
            <person name="Budak H."/>
            <person name="Gulick P.J."/>
            <person name="Galiba G."/>
            <person name="Kalapos B."/>
            <person name="Nelson D.R."/>
            <person name="Li P."/>
            <person name="You F.M."/>
            <person name="Luo M.C."/>
            <person name="Dvorak J."/>
        </authorList>
    </citation>
    <scope>NUCLEOTIDE SEQUENCE [LARGE SCALE GENOMIC DNA]</scope>
    <source>
        <strain evidence="1">cv. AL8/78</strain>
    </source>
</reference>
<dbReference type="Gramene" id="AET4Gv20669900.1">
    <property type="protein sequence ID" value="AET4Gv20669900.1"/>
    <property type="gene ID" value="AET4Gv20669900"/>
</dbReference>
<reference evidence="2" key="2">
    <citation type="journal article" date="2017" name="Nat. Plants">
        <title>The Aegilops tauschii genome reveals multiple impacts of transposons.</title>
        <authorList>
            <person name="Zhao G."/>
            <person name="Zou C."/>
            <person name="Li K."/>
            <person name="Wang K."/>
            <person name="Li T."/>
            <person name="Gao L."/>
            <person name="Zhang X."/>
            <person name="Wang H."/>
            <person name="Yang Z."/>
            <person name="Liu X."/>
            <person name="Jiang W."/>
            <person name="Mao L."/>
            <person name="Kong X."/>
            <person name="Jiao Y."/>
            <person name="Jia J."/>
        </authorList>
    </citation>
    <scope>NUCLEOTIDE SEQUENCE [LARGE SCALE GENOMIC DNA]</scope>
    <source>
        <strain evidence="2">cv. AL8/78</strain>
    </source>
</reference>
<reference evidence="1" key="3">
    <citation type="journal article" date="2017" name="Nature">
        <title>Genome sequence of the progenitor of the wheat D genome Aegilops tauschii.</title>
        <authorList>
            <person name="Luo M.C."/>
            <person name="Gu Y.Q."/>
            <person name="Puiu D."/>
            <person name="Wang H."/>
            <person name="Twardziok S.O."/>
            <person name="Deal K.R."/>
            <person name="Huo N."/>
            <person name="Zhu T."/>
            <person name="Wang L."/>
            <person name="Wang Y."/>
            <person name="McGuire P.E."/>
            <person name="Liu S."/>
            <person name="Long H."/>
            <person name="Ramasamy R.K."/>
            <person name="Rodriguez J.C."/>
            <person name="Van S.L."/>
            <person name="Yuan L."/>
            <person name="Wang Z."/>
            <person name="Xia Z."/>
            <person name="Xiao L."/>
            <person name="Anderson O.D."/>
            <person name="Ouyang S."/>
            <person name="Liang Y."/>
            <person name="Zimin A.V."/>
            <person name="Pertea G."/>
            <person name="Qi P."/>
            <person name="Bennetzen J.L."/>
            <person name="Dai X."/>
            <person name="Dawson M.W."/>
            <person name="Muller H.G."/>
            <person name="Kugler K."/>
            <person name="Rivarola-Duarte L."/>
            <person name="Spannagl M."/>
            <person name="Mayer K.F.X."/>
            <person name="Lu F.H."/>
            <person name="Bevan M.W."/>
            <person name="Leroy P."/>
            <person name="Li P."/>
            <person name="You F.M."/>
            <person name="Sun Q."/>
            <person name="Liu Z."/>
            <person name="Lyons E."/>
            <person name="Wicker T."/>
            <person name="Salzberg S.L."/>
            <person name="Devos K.M."/>
            <person name="Dvorak J."/>
        </authorList>
    </citation>
    <scope>NUCLEOTIDE SEQUENCE [LARGE SCALE GENOMIC DNA]</scope>
    <source>
        <strain evidence="1">cv. AL8/78</strain>
    </source>
</reference>
<reference evidence="2" key="1">
    <citation type="journal article" date="2014" name="Science">
        <title>Ancient hybridizations among the ancestral genomes of bread wheat.</title>
        <authorList>
            <consortium name="International Wheat Genome Sequencing Consortium,"/>
            <person name="Marcussen T."/>
            <person name="Sandve S.R."/>
            <person name="Heier L."/>
            <person name="Spannagl M."/>
            <person name="Pfeifer M."/>
            <person name="Jakobsen K.S."/>
            <person name="Wulff B.B."/>
            <person name="Steuernagel B."/>
            <person name="Mayer K.F."/>
            <person name="Olsen O.A."/>
        </authorList>
    </citation>
    <scope>NUCLEOTIDE SEQUENCE [LARGE SCALE GENOMIC DNA]</scope>
    <source>
        <strain evidence="2">cv. AL8/78</strain>
    </source>
</reference>
<reference evidence="1" key="4">
    <citation type="submission" date="2019-03" db="UniProtKB">
        <authorList>
            <consortium name="EnsemblPlants"/>
        </authorList>
    </citation>
    <scope>IDENTIFICATION</scope>
</reference>
<dbReference type="AlphaFoldDB" id="A0A453ITC4"/>
<proteinExistence type="predicted"/>
<evidence type="ECO:0000313" key="2">
    <source>
        <dbReference type="Proteomes" id="UP000015105"/>
    </source>
</evidence>
<dbReference type="Proteomes" id="UP000015105">
    <property type="component" value="Chromosome 4D"/>
</dbReference>
<organism evidence="1 2">
    <name type="scientific">Aegilops tauschii subsp. strangulata</name>
    <name type="common">Goatgrass</name>
    <dbReference type="NCBI Taxonomy" id="200361"/>
    <lineage>
        <taxon>Eukaryota</taxon>
        <taxon>Viridiplantae</taxon>
        <taxon>Streptophyta</taxon>
        <taxon>Embryophyta</taxon>
        <taxon>Tracheophyta</taxon>
        <taxon>Spermatophyta</taxon>
        <taxon>Magnoliopsida</taxon>
        <taxon>Liliopsida</taxon>
        <taxon>Poales</taxon>
        <taxon>Poaceae</taxon>
        <taxon>BOP clade</taxon>
        <taxon>Pooideae</taxon>
        <taxon>Triticodae</taxon>
        <taxon>Triticeae</taxon>
        <taxon>Triticinae</taxon>
        <taxon>Aegilops</taxon>
    </lineage>
</organism>
<dbReference type="EnsemblPlants" id="AET4Gv20669900.1">
    <property type="protein sequence ID" value="AET4Gv20669900.1"/>
    <property type="gene ID" value="AET4Gv20669900"/>
</dbReference>